<reference evidence="1 2" key="1">
    <citation type="submission" date="2015-06" db="EMBL/GenBank/DDBJ databases">
        <title>Genome sequence of Pseudoalteromonas aliena.</title>
        <authorList>
            <person name="Xie B.-B."/>
            <person name="Rong J.-C."/>
            <person name="Qin Q.-L."/>
            <person name="Zhang Y.-Z."/>
        </authorList>
    </citation>
    <scope>NUCLEOTIDE SEQUENCE [LARGE SCALE GENOMIC DNA]</scope>
    <source>
        <strain evidence="1 2">SW19</strain>
    </source>
</reference>
<dbReference type="Proteomes" id="UP000648482">
    <property type="component" value="Unassembled WGS sequence"/>
</dbReference>
<evidence type="ECO:0000313" key="1">
    <source>
        <dbReference type="EMBL" id="MBE0359116.1"/>
    </source>
</evidence>
<name>A0ABR9DXN2_9GAMM</name>
<proteinExistence type="predicted"/>
<keyword evidence="2" id="KW-1185">Reference proteome</keyword>
<dbReference type="EMBL" id="AQGU01000025">
    <property type="protein sequence ID" value="MBE0359116.1"/>
    <property type="molecule type" value="Genomic_DNA"/>
</dbReference>
<dbReference type="RefSeq" id="WP_193155369.1">
    <property type="nucleotide sequence ID" value="NZ_AQGU01000025.1"/>
</dbReference>
<accession>A0ABR9DXN2</accession>
<comment type="caution">
    <text evidence="1">The sequence shown here is derived from an EMBL/GenBank/DDBJ whole genome shotgun (WGS) entry which is preliminary data.</text>
</comment>
<gene>
    <name evidence="1" type="ORF">PALI_a0324</name>
</gene>
<organism evidence="1 2">
    <name type="scientific">Pseudoalteromonas aliena SW19</name>
    <dbReference type="NCBI Taxonomy" id="1314866"/>
    <lineage>
        <taxon>Bacteria</taxon>
        <taxon>Pseudomonadati</taxon>
        <taxon>Pseudomonadota</taxon>
        <taxon>Gammaproteobacteria</taxon>
        <taxon>Alteromonadales</taxon>
        <taxon>Pseudoalteromonadaceae</taxon>
        <taxon>Pseudoalteromonas</taxon>
    </lineage>
</organism>
<evidence type="ECO:0000313" key="2">
    <source>
        <dbReference type="Proteomes" id="UP000648482"/>
    </source>
</evidence>
<protein>
    <submittedName>
        <fullName evidence="1">Uncharacterized protein</fullName>
    </submittedName>
</protein>
<sequence>MSIVLTKGQFTTLGPEDVWKIYNNLHGLFRGGANTKTPKLVRADGPRRKDLDIRVDPNTKLETVYPNPIKGLSFADSVETLADKDLEGQVWFIPKGTIIPGNLVFNVKDYDHPLLNVSKPMSVLDLTVLLTELASLMKPCDIKIGRNGKIIEKFPGALSKVSNG</sequence>